<sequence length="43" mass="5020">MQLTSFYKNSAHFRCYWPVTYSDCAFFTLKMGNTAQAAFVIMK</sequence>
<dbReference type="Proteomes" id="UP000254208">
    <property type="component" value="Unassembled WGS sequence"/>
</dbReference>
<accession>A0A379FQV8</accession>
<reference evidence="1 2" key="1">
    <citation type="submission" date="2018-06" db="EMBL/GenBank/DDBJ databases">
        <authorList>
            <consortium name="Pathogen Informatics"/>
            <person name="Doyle S."/>
        </authorList>
    </citation>
    <scope>NUCLEOTIDE SEQUENCE [LARGE SCALE GENOMIC DNA]</scope>
    <source>
        <strain evidence="1 2">NCTC11801</strain>
    </source>
</reference>
<protein>
    <submittedName>
        <fullName evidence="1">Uncharacterized protein</fullName>
    </submittedName>
</protein>
<name>A0A379FQV8_PRORE</name>
<evidence type="ECO:0000313" key="1">
    <source>
        <dbReference type="EMBL" id="SUC31140.1"/>
    </source>
</evidence>
<evidence type="ECO:0000313" key="2">
    <source>
        <dbReference type="Proteomes" id="UP000254208"/>
    </source>
</evidence>
<gene>
    <name evidence="1" type="ORF">NCTC11801_02087</name>
</gene>
<dbReference type="AlphaFoldDB" id="A0A379FQV8"/>
<proteinExistence type="predicted"/>
<organism evidence="1 2">
    <name type="scientific">Providencia rettgeri</name>
    <dbReference type="NCBI Taxonomy" id="587"/>
    <lineage>
        <taxon>Bacteria</taxon>
        <taxon>Pseudomonadati</taxon>
        <taxon>Pseudomonadota</taxon>
        <taxon>Gammaproteobacteria</taxon>
        <taxon>Enterobacterales</taxon>
        <taxon>Morganellaceae</taxon>
        <taxon>Providencia</taxon>
    </lineage>
</organism>
<dbReference type="EMBL" id="UGTZ01000001">
    <property type="protein sequence ID" value="SUC31140.1"/>
    <property type="molecule type" value="Genomic_DNA"/>
</dbReference>